<accession>A0A1I1PYN5</accession>
<keyword evidence="2" id="KW-1185">Reference proteome</keyword>
<evidence type="ECO:0000313" key="1">
    <source>
        <dbReference type="EMBL" id="SFD14782.1"/>
    </source>
</evidence>
<gene>
    <name evidence="1" type="ORF">SAMN04488094_11732</name>
</gene>
<proteinExistence type="predicted"/>
<dbReference type="EMBL" id="FOLG01000017">
    <property type="protein sequence ID" value="SFD14782.1"/>
    <property type="molecule type" value="Genomic_DNA"/>
</dbReference>
<sequence>MTRTFLHSFDPPSASPVSGAIVDLEVSEIEDAGIREVLQTPGAAYGAWSILDALLAPTGSGTPFLFREPLGQAREVKVALSGLFGRFVARAYLERYFNLSIFAHLGSHTIDLDRRHKVKITRLARGDLPDWIACASDLSSLTVAEAKGCHDIGGPAKALDRAWAQARRIDVTVRGHKVGVKRIAIATRWGMATAGPADARLSVRDPIEEGEPHTQEEKDALFIGMLRLHIANLIKPLGHAELAGVLRSLTRQSFPRRLQGETQRARSLLDASPVRDVEKASVAMDGLIGGIVTRAGPLTDTDIEPADQEALSRLNLRPVFVGIEHELIRAAIDAEPQAIRSRLADKTGPDEFARPDRAGGWIIPLGQERRMKGGT</sequence>
<evidence type="ECO:0000313" key="2">
    <source>
        <dbReference type="Proteomes" id="UP000198728"/>
    </source>
</evidence>
<organism evidence="1 2">
    <name type="scientific">Tropicimonas isoalkanivorans</name>
    <dbReference type="NCBI Taxonomy" id="441112"/>
    <lineage>
        <taxon>Bacteria</taxon>
        <taxon>Pseudomonadati</taxon>
        <taxon>Pseudomonadota</taxon>
        <taxon>Alphaproteobacteria</taxon>
        <taxon>Rhodobacterales</taxon>
        <taxon>Roseobacteraceae</taxon>
        <taxon>Tropicimonas</taxon>
    </lineage>
</organism>
<dbReference type="STRING" id="441112.SAMN04488094_11732"/>
<dbReference type="AlphaFoldDB" id="A0A1I1PYN5"/>
<dbReference type="RefSeq" id="WP_177208436.1">
    <property type="nucleotide sequence ID" value="NZ_FOLG01000017.1"/>
</dbReference>
<name>A0A1I1PYN5_9RHOB</name>
<reference evidence="1 2" key="1">
    <citation type="submission" date="2016-10" db="EMBL/GenBank/DDBJ databases">
        <authorList>
            <person name="de Groot N.N."/>
        </authorList>
    </citation>
    <scope>NUCLEOTIDE SEQUENCE [LARGE SCALE GENOMIC DNA]</scope>
    <source>
        <strain evidence="1 2">DSM 19548</strain>
    </source>
</reference>
<dbReference type="Proteomes" id="UP000198728">
    <property type="component" value="Unassembled WGS sequence"/>
</dbReference>
<protein>
    <submittedName>
        <fullName evidence="1">Uncharacterized protein</fullName>
    </submittedName>
</protein>